<accession>A0A940P8D8</accession>
<sequence>MEILQWAFMVGISLAIISLIFILYFIASFISQGKGIKKAQPIKTKNKRKKKKLANELDKMKVKRKKARRNIIIFLLLAVSFAGGSYYITYYQSTNLSVEDTQNITDGFYYLRDLQQELEAIQSGETDEAKSKQTITFIVTSLAGYSVKKANTLNTIEGQRALNRYYSSMSELGINISRRATQLYTDPDVIAESLTDIEKTTGHQRQAFKFFKVDESALQSEK</sequence>
<gene>
    <name evidence="3" type="ORF">I6N95_21440</name>
</gene>
<keyword evidence="2" id="KW-0472">Membrane</keyword>
<dbReference type="EMBL" id="JAEEGA010000017">
    <property type="protein sequence ID" value="MBP1043594.1"/>
    <property type="molecule type" value="Genomic_DNA"/>
</dbReference>
<reference evidence="3" key="1">
    <citation type="submission" date="2020-12" db="EMBL/GenBank/DDBJ databases">
        <title>Vagococcus allomyrinae sp. nov. and Enterococcus lavae sp. nov., isolated from the larvae of Allomyrina dichotoma.</title>
        <authorList>
            <person name="Lee S.D."/>
        </authorList>
    </citation>
    <scope>NUCLEOTIDE SEQUENCE</scope>
    <source>
        <strain evidence="3">BWB3-3</strain>
    </source>
</reference>
<feature type="coiled-coil region" evidence="1">
    <location>
        <begin position="43"/>
        <end position="70"/>
    </location>
</feature>
<dbReference type="RefSeq" id="WP_209531399.1">
    <property type="nucleotide sequence ID" value="NZ_JAEEGA010000017.1"/>
</dbReference>
<protein>
    <submittedName>
        <fullName evidence="3">Uncharacterized protein</fullName>
    </submittedName>
</protein>
<keyword evidence="2" id="KW-0812">Transmembrane</keyword>
<evidence type="ECO:0000313" key="3">
    <source>
        <dbReference type="EMBL" id="MBP1043594.1"/>
    </source>
</evidence>
<keyword evidence="1" id="KW-0175">Coiled coil</keyword>
<dbReference type="AlphaFoldDB" id="A0A940P8D8"/>
<proteinExistence type="predicted"/>
<keyword evidence="2" id="KW-1133">Transmembrane helix</keyword>
<evidence type="ECO:0000313" key="4">
    <source>
        <dbReference type="Proteomes" id="UP000674938"/>
    </source>
</evidence>
<dbReference type="Proteomes" id="UP000674938">
    <property type="component" value="Unassembled WGS sequence"/>
</dbReference>
<evidence type="ECO:0000256" key="1">
    <source>
        <dbReference type="SAM" id="Coils"/>
    </source>
</evidence>
<organism evidence="3 4">
    <name type="scientific">Vagococcus allomyrinae</name>
    <dbReference type="NCBI Taxonomy" id="2794353"/>
    <lineage>
        <taxon>Bacteria</taxon>
        <taxon>Bacillati</taxon>
        <taxon>Bacillota</taxon>
        <taxon>Bacilli</taxon>
        <taxon>Lactobacillales</taxon>
        <taxon>Enterococcaceae</taxon>
        <taxon>Vagococcus</taxon>
    </lineage>
</organism>
<keyword evidence="4" id="KW-1185">Reference proteome</keyword>
<name>A0A940P8D8_9ENTE</name>
<comment type="caution">
    <text evidence="3">The sequence shown here is derived from an EMBL/GenBank/DDBJ whole genome shotgun (WGS) entry which is preliminary data.</text>
</comment>
<feature type="transmembrane region" description="Helical" evidence="2">
    <location>
        <begin position="6"/>
        <end position="30"/>
    </location>
</feature>
<evidence type="ECO:0000256" key="2">
    <source>
        <dbReference type="SAM" id="Phobius"/>
    </source>
</evidence>
<feature type="transmembrane region" description="Helical" evidence="2">
    <location>
        <begin position="70"/>
        <end position="88"/>
    </location>
</feature>